<dbReference type="Proteomes" id="UP001179181">
    <property type="component" value="Unassembled WGS sequence"/>
</dbReference>
<dbReference type="InterPro" id="IPR026444">
    <property type="entry name" value="Secre_tail"/>
</dbReference>
<comment type="caution">
    <text evidence="2">The sequence shown here is derived from an EMBL/GenBank/DDBJ whole genome shotgun (WGS) entry which is preliminary data.</text>
</comment>
<protein>
    <recommendedName>
        <fullName evidence="1">Secretion system C-terminal sorting domain-containing protein</fullName>
    </recommendedName>
</protein>
<evidence type="ECO:0000313" key="3">
    <source>
        <dbReference type="Proteomes" id="UP001179181"/>
    </source>
</evidence>
<name>A0ABX0UPX2_9BACT</name>
<evidence type="ECO:0000313" key="2">
    <source>
        <dbReference type="EMBL" id="NIJ53715.1"/>
    </source>
</evidence>
<keyword evidence="3" id="KW-1185">Reference proteome</keyword>
<evidence type="ECO:0000259" key="1">
    <source>
        <dbReference type="Pfam" id="PF18962"/>
    </source>
</evidence>
<accession>A0ABX0UPX2</accession>
<dbReference type="EMBL" id="JAASQJ010000003">
    <property type="protein sequence ID" value="NIJ53715.1"/>
    <property type="molecule type" value="Genomic_DNA"/>
</dbReference>
<dbReference type="NCBIfam" id="TIGR04183">
    <property type="entry name" value="Por_Secre_tail"/>
    <property type="match status" value="1"/>
</dbReference>
<gene>
    <name evidence="2" type="ORF">FHS68_002897</name>
</gene>
<reference evidence="2 3" key="1">
    <citation type="submission" date="2020-03" db="EMBL/GenBank/DDBJ databases">
        <title>Genomic Encyclopedia of Type Strains, Phase IV (KMG-IV): sequencing the most valuable type-strain genomes for metagenomic binning, comparative biology and taxonomic classification.</title>
        <authorList>
            <person name="Goeker M."/>
        </authorList>
    </citation>
    <scope>NUCLEOTIDE SEQUENCE [LARGE SCALE GENOMIC DNA]</scope>
    <source>
        <strain evidence="2 3">DSM 102865</strain>
    </source>
</reference>
<dbReference type="RefSeq" id="WP_167271181.1">
    <property type="nucleotide sequence ID" value="NZ_JAASQJ010000003.1"/>
</dbReference>
<proteinExistence type="predicted"/>
<feature type="domain" description="Secretion system C-terminal sorting" evidence="1">
    <location>
        <begin position="293"/>
        <end position="367"/>
    </location>
</feature>
<sequence length="368" mass="40847">MKSVYRIFLLIILLSPLCYATHFRGGEILATHVSGQTFKIKVRLYMDINYGGSDGSIPQINVCFGDGNTQALPRTTVQILPGDGSTVVNDYEGIYTYGSSGTFQIAVASDQRSLTYLNYQNPEAGSAFIWTVLNTQLANSTPVLPYLNFSGAVRQVFAIDLKPTVADQDSISVRVQRISKASPGTCGVRMLERNYQFPNEVRSTGTFKVDTKLKQLVWKAPEVVGNYIFAMVVYEWRDGVVISETYREGTINVIDKPGPNIEIPPYESSEYGGLITSAPDVESPEVSMAIQAYPVPTDDFVTVKAYSKKRSIIKLQLIDMNGRIIREISSASPEILMQEEFDMRRLARGIYLIKASNSIDAVSQKVIR</sequence>
<dbReference type="Pfam" id="PF18962">
    <property type="entry name" value="Por_Secre_tail"/>
    <property type="match status" value="1"/>
</dbReference>
<organism evidence="2 3">
    <name type="scientific">Dyadobacter arcticus</name>
    <dbReference type="NCBI Taxonomy" id="1078754"/>
    <lineage>
        <taxon>Bacteria</taxon>
        <taxon>Pseudomonadati</taxon>
        <taxon>Bacteroidota</taxon>
        <taxon>Cytophagia</taxon>
        <taxon>Cytophagales</taxon>
        <taxon>Spirosomataceae</taxon>
        <taxon>Dyadobacter</taxon>
    </lineage>
</organism>